<proteinExistence type="predicted"/>
<gene>
    <name evidence="1" type="ORF">SAMN05444008_109112</name>
</gene>
<protein>
    <submittedName>
        <fullName evidence="1">Glycosyltransferase involved in cell wall bisynthesis</fullName>
    </submittedName>
</protein>
<name>A0A1M5CKB8_9BACT</name>
<reference evidence="1 2" key="1">
    <citation type="submission" date="2016-11" db="EMBL/GenBank/DDBJ databases">
        <authorList>
            <person name="Jaros S."/>
            <person name="Januszkiewicz K."/>
            <person name="Wedrychowicz H."/>
        </authorList>
    </citation>
    <scope>NUCLEOTIDE SEQUENCE [LARGE SCALE GENOMIC DNA]</scope>
    <source>
        <strain evidence="1 2">DSM 26897</strain>
    </source>
</reference>
<dbReference type="AlphaFoldDB" id="A0A1M5CKB8"/>
<dbReference type="Gene3D" id="3.40.50.11010">
    <property type="match status" value="1"/>
</dbReference>
<evidence type="ECO:0000313" key="1">
    <source>
        <dbReference type="EMBL" id="SHF55194.1"/>
    </source>
</evidence>
<dbReference type="STRING" id="1302690.BUE76_08065"/>
<dbReference type="EMBL" id="FQUO01000009">
    <property type="protein sequence ID" value="SHF55194.1"/>
    <property type="molecule type" value="Genomic_DNA"/>
</dbReference>
<dbReference type="Gene3D" id="3.40.50.2000">
    <property type="entry name" value="Glycogen Phosphorylase B"/>
    <property type="match status" value="1"/>
</dbReference>
<dbReference type="SUPFAM" id="SSF53756">
    <property type="entry name" value="UDP-Glycosyltransferase/glycogen phosphorylase"/>
    <property type="match status" value="1"/>
</dbReference>
<sequence>MNQAKILGRDIIIVGQQPWDTSIGSNCKDIAIELSKHNRVLYVNSPLDRITSIKHKKQQEIQKRINIINKSERGLYQINNNLWNLYPDCLVESINWLNSTFIFDFINKRNNKIFSKSIINALQELNFKDYILFNDNELIKCFYLKDLLGPSISIYYSRDYILATDYWKKHGTRLEPLLISKSDICVTNSIFLQEYCSRYNPNSFYVGQGCDFSIFQVNTVSSFKFLDNIKEIKRPIVGYVGSLLSSRLDLSLIEYIVKDNPNYSFVFVGPEDDDFKTSLLHEYKNVFFLGAKSLKELPSIIDSFDVCINPQVINQLTIGNYPRKVDEYLLMGKPVVATATKTMELFNSVVYLANSKFSFSTLIQQALVDDNNQLSKQRVAFASEHTWETSVNQIYKAIYSHLEKNNTTHQNG</sequence>
<dbReference type="OrthoDB" id="9816564at2"/>
<dbReference type="Proteomes" id="UP000184368">
    <property type="component" value="Unassembled WGS sequence"/>
</dbReference>
<organism evidence="1 2">
    <name type="scientific">Cnuella takakiae</name>
    <dbReference type="NCBI Taxonomy" id="1302690"/>
    <lineage>
        <taxon>Bacteria</taxon>
        <taxon>Pseudomonadati</taxon>
        <taxon>Bacteroidota</taxon>
        <taxon>Chitinophagia</taxon>
        <taxon>Chitinophagales</taxon>
        <taxon>Chitinophagaceae</taxon>
        <taxon>Cnuella</taxon>
    </lineage>
</organism>
<dbReference type="RefSeq" id="WP_073043844.1">
    <property type="nucleotide sequence ID" value="NZ_FQUO01000009.1"/>
</dbReference>
<dbReference type="GO" id="GO:0016740">
    <property type="term" value="F:transferase activity"/>
    <property type="evidence" value="ECO:0007669"/>
    <property type="project" value="UniProtKB-KW"/>
</dbReference>
<accession>A0A1M5CKB8</accession>
<evidence type="ECO:0000313" key="2">
    <source>
        <dbReference type="Proteomes" id="UP000184368"/>
    </source>
</evidence>
<dbReference type="Pfam" id="PF13692">
    <property type="entry name" value="Glyco_trans_1_4"/>
    <property type="match status" value="1"/>
</dbReference>
<keyword evidence="1" id="KW-0808">Transferase</keyword>
<keyword evidence="2" id="KW-1185">Reference proteome</keyword>